<dbReference type="SUPFAM" id="SSF54690">
    <property type="entry name" value="Molybdopterin synthase subunit MoaE"/>
    <property type="match status" value="1"/>
</dbReference>
<keyword evidence="5" id="KW-0808">Transferase</keyword>
<evidence type="ECO:0000256" key="7">
    <source>
        <dbReference type="ARBA" id="ARBA00026066"/>
    </source>
</evidence>
<comment type="catalytic activity">
    <reaction evidence="12">
        <text>2 [molybdopterin-synthase sulfur-carrier protein]-C-terminal-Gly-aminoethanethioate + cyclic pyranopterin phosphate + H2O = molybdopterin + 2 [molybdopterin-synthase sulfur-carrier protein]-C-terminal Gly-Gly + 2 H(+)</text>
        <dbReference type="Rhea" id="RHEA:26333"/>
        <dbReference type="Rhea" id="RHEA-COMP:12202"/>
        <dbReference type="Rhea" id="RHEA-COMP:19907"/>
        <dbReference type="ChEBI" id="CHEBI:15377"/>
        <dbReference type="ChEBI" id="CHEBI:15378"/>
        <dbReference type="ChEBI" id="CHEBI:58698"/>
        <dbReference type="ChEBI" id="CHEBI:59648"/>
        <dbReference type="ChEBI" id="CHEBI:90778"/>
        <dbReference type="ChEBI" id="CHEBI:232372"/>
        <dbReference type="EC" id="2.8.1.12"/>
    </reaction>
</comment>
<proteinExistence type="inferred from homology"/>
<evidence type="ECO:0000256" key="5">
    <source>
        <dbReference type="ARBA" id="ARBA00022679"/>
    </source>
</evidence>
<evidence type="ECO:0000256" key="10">
    <source>
        <dbReference type="ARBA" id="ARBA00030781"/>
    </source>
</evidence>
<evidence type="ECO:0000313" key="13">
    <source>
        <dbReference type="EMBL" id="KPV50276.1"/>
    </source>
</evidence>
<comment type="similarity">
    <text evidence="2">Belongs to the MoaE family.</text>
</comment>
<dbReference type="Proteomes" id="UP000050509">
    <property type="component" value="Unassembled WGS sequence"/>
</dbReference>
<evidence type="ECO:0000313" key="14">
    <source>
        <dbReference type="Proteomes" id="UP000050509"/>
    </source>
</evidence>
<sequence length="147" mass="15974">MTTPFFHISNAPLDATPLAALVAAPDMGAVVTFAGIVRNNFGGRATAFLEYEAFAPMAVKVLAQLAEEARAQWGTGPIAIHHRIGRLEIGEAAVLIVVAAPHRHEAFEAAEQIMDRIKQVAPIWKKEIWADGASEWVGDEHERKAKL</sequence>
<evidence type="ECO:0000256" key="12">
    <source>
        <dbReference type="ARBA" id="ARBA00049878"/>
    </source>
</evidence>
<evidence type="ECO:0000256" key="4">
    <source>
        <dbReference type="ARBA" id="ARBA00013858"/>
    </source>
</evidence>
<dbReference type="FunFam" id="3.90.1170.40:FF:000003">
    <property type="entry name" value="Molybdopterin converting factor subunit 2"/>
    <property type="match status" value="1"/>
</dbReference>
<dbReference type="EMBL" id="LJCR01001481">
    <property type="protein sequence ID" value="KPV50276.1"/>
    <property type="molecule type" value="Genomic_DNA"/>
</dbReference>
<dbReference type="AlphaFoldDB" id="A0A0P9D551"/>
<gene>
    <name evidence="13" type="ORF">SE17_27860</name>
</gene>
<evidence type="ECO:0000256" key="8">
    <source>
        <dbReference type="ARBA" id="ARBA00029745"/>
    </source>
</evidence>
<dbReference type="Pfam" id="PF02391">
    <property type="entry name" value="MoaE"/>
    <property type="match status" value="1"/>
</dbReference>
<reference evidence="13 14" key="1">
    <citation type="submission" date="2015-09" db="EMBL/GenBank/DDBJ databases">
        <title>Draft genome sequence of Kouleothrix aurantiaca JCM 19913.</title>
        <authorList>
            <person name="Hemp J."/>
        </authorList>
    </citation>
    <scope>NUCLEOTIDE SEQUENCE [LARGE SCALE GENOMIC DNA]</scope>
    <source>
        <strain evidence="13 14">COM-B</strain>
    </source>
</reference>
<dbReference type="PANTHER" id="PTHR23404">
    <property type="entry name" value="MOLYBDOPTERIN SYNTHASE RELATED"/>
    <property type="match status" value="1"/>
</dbReference>
<comment type="caution">
    <text evidence="13">The sequence shown here is derived from an EMBL/GenBank/DDBJ whole genome shotgun (WGS) entry which is preliminary data.</text>
</comment>
<protein>
    <recommendedName>
        <fullName evidence="4">Molybdopterin synthase catalytic subunit</fullName>
        <ecNumber evidence="3">2.8.1.12</ecNumber>
    </recommendedName>
    <alternativeName>
        <fullName evidence="10">MPT synthase subunit 2</fullName>
    </alternativeName>
    <alternativeName>
        <fullName evidence="8">Molybdenum cofactor biosynthesis protein E</fullName>
    </alternativeName>
    <alternativeName>
        <fullName evidence="9">Molybdopterin-converting factor large subunit</fullName>
    </alternativeName>
    <alternativeName>
        <fullName evidence="11">Molybdopterin-converting factor subunit 2</fullName>
    </alternativeName>
</protein>
<keyword evidence="6" id="KW-0501">Molybdenum cofactor biosynthesis</keyword>
<dbReference type="GO" id="GO:0006777">
    <property type="term" value="P:Mo-molybdopterin cofactor biosynthetic process"/>
    <property type="evidence" value="ECO:0007669"/>
    <property type="project" value="UniProtKB-KW"/>
</dbReference>
<dbReference type="GO" id="GO:0030366">
    <property type="term" value="F:molybdopterin synthase activity"/>
    <property type="evidence" value="ECO:0007669"/>
    <property type="project" value="UniProtKB-EC"/>
</dbReference>
<evidence type="ECO:0000256" key="1">
    <source>
        <dbReference type="ARBA" id="ARBA00005046"/>
    </source>
</evidence>
<comment type="pathway">
    <text evidence="1">Cofactor biosynthesis; molybdopterin biosynthesis.</text>
</comment>
<evidence type="ECO:0000256" key="3">
    <source>
        <dbReference type="ARBA" id="ARBA00011950"/>
    </source>
</evidence>
<accession>A0A0P9D551</accession>
<dbReference type="InterPro" id="IPR003448">
    <property type="entry name" value="Mopterin_biosynth_MoaE"/>
</dbReference>
<dbReference type="CDD" id="cd00756">
    <property type="entry name" value="MoaE"/>
    <property type="match status" value="1"/>
</dbReference>
<dbReference type="EC" id="2.8.1.12" evidence="3"/>
<dbReference type="InterPro" id="IPR036563">
    <property type="entry name" value="MoaE_sf"/>
</dbReference>
<evidence type="ECO:0000256" key="6">
    <source>
        <dbReference type="ARBA" id="ARBA00023150"/>
    </source>
</evidence>
<evidence type="ECO:0000256" key="11">
    <source>
        <dbReference type="ARBA" id="ARBA00032474"/>
    </source>
</evidence>
<name>A0A0P9D551_9CHLR</name>
<keyword evidence="14" id="KW-1185">Reference proteome</keyword>
<dbReference type="Gene3D" id="3.90.1170.40">
    <property type="entry name" value="Molybdopterin biosynthesis MoaE subunit"/>
    <property type="match status" value="1"/>
</dbReference>
<evidence type="ECO:0000256" key="2">
    <source>
        <dbReference type="ARBA" id="ARBA00005426"/>
    </source>
</evidence>
<organism evidence="13 14">
    <name type="scientific">Kouleothrix aurantiaca</name>
    <dbReference type="NCBI Taxonomy" id="186479"/>
    <lineage>
        <taxon>Bacteria</taxon>
        <taxon>Bacillati</taxon>
        <taxon>Chloroflexota</taxon>
        <taxon>Chloroflexia</taxon>
        <taxon>Chloroflexales</taxon>
        <taxon>Roseiflexineae</taxon>
        <taxon>Roseiflexaceae</taxon>
        <taxon>Kouleothrix</taxon>
    </lineage>
</organism>
<evidence type="ECO:0000256" key="9">
    <source>
        <dbReference type="ARBA" id="ARBA00030407"/>
    </source>
</evidence>
<comment type="subunit">
    <text evidence="7">Heterotetramer of 2 MoaD subunits and 2 MoaE subunits. Also stable as homodimer. The enzyme changes between these two forms during catalysis.</text>
</comment>